<comment type="caution">
    <text evidence="2">The sequence shown here is derived from an EMBL/GenBank/DDBJ whole genome shotgun (WGS) entry which is preliminary data.</text>
</comment>
<evidence type="ECO:0000256" key="1">
    <source>
        <dbReference type="SAM" id="MobiDB-lite"/>
    </source>
</evidence>
<dbReference type="Gene3D" id="3.40.720.10">
    <property type="entry name" value="Alkaline Phosphatase, subunit A"/>
    <property type="match status" value="2"/>
</dbReference>
<dbReference type="InterPro" id="IPR051200">
    <property type="entry name" value="Host-pathogen_enzymatic-act"/>
</dbReference>
<dbReference type="SUPFAM" id="SSF50974">
    <property type="entry name" value="Nitrous oxide reductase, N-terminal domain"/>
    <property type="match status" value="1"/>
</dbReference>
<proteinExistence type="predicted"/>
<evidence type="ECO:0000313" key="2">
    <source>
        <dbReference type="EMBL" id="MBD2536159.1"/>
    </source>
</evidence>
<dbReference type="InterPro" id="IPR011964">
    <property type="entry name" value="YVTN_b-propeller_repeat"/>
</dbReference>
<accession>A0ABR8E6C9</accession>
<dbReference type="InterPro" id="IPR019405">
    <property type="entry name" value="Lactonase_7-beta_prop"/>
</dbReference>
<organism evidence="2 3">
    <name type="scientific">Nostoc flagelliforme FACHB-838</name>
    <dbReference type="NCBI Taxonomy" id="2692904"/>
    <lineage>
        <taxon>Bacteria</taxon>
        <taxon>Bacillati</taxon>
        <taxon>Cyanobacteriota</taxon>
        <taxon>Cyanophyceae</taxon>
        <taxon>Nostocales</taxon>
        <taxon>Nostocaceae</taxon>
        <taxon>Nostoc</taxon>
    </lineage>
</organism>
<dbReference type="InterPro" id="IPR017850">
    <property type="entry name" value="Alkaline_phosphatase_core_sf"/>
</dbReference>
<dbReference type="PANTHER" id="PTHR47197:SF3">
    <property type="entry name" value="DIHYDRO-HEME D1 DEHYDROGENASE"/>
    <property type="match status" value="1"/>
</dbReference>
<dbReference type="InterPro" id="IPR011045">
    <property type="entry name" value="N2O_reductase_N"/>
</dbReference>
<evidence type="ECO:0000313" key="3">
    <source>
        <dbReference type="Proteomes" id="UP000623440"/>
    </source>
</evidence>
<protein>
    <submittedName>
        <fullName evidence="2">Beta-propeller fold lactonase family protein</fullName>
    </submittedName>
</protein>
<feature type="region of interest" description="Disordered" evidence="1">
    <location>
        <begin position="447"/>
        <end position="467"/>
    </location>
</feature>
<keyword evidence="3" id="KW-1185">Reference proteome</keyword>
<name>A0ABR8E6C9_9NOSO</name>
<dbReference type="NCBIfam" id="TIGR02276">
    <property type="entry name" value="beta_rpt_yvtn"/>
    <property type="match status" value="1"/>
</dbReference>
<dbReference type="Pfam" id="PF10282">
    <property type="entry name" value="Lactonase"/>
    <property type="match status" value="1"/>
</dbReference>
<dbReference type="EMBL" id="JACJSI010000399">
    <property type="protein sequence ID" value="MBD2536159.1"/>
    <property type="molecule type" value="Genomic_DNA"/>
</dbReference>
<dbReference type="RefSeq" id="WP_190946915.1">
    <property type="nucleotide sequence ID" value="NZ_JACJSI010000399.1"/>
</dbReference>
<sequence>MFNFKRKRYLLLSLLVAVVIVVSSIQIVTAQLATSRVGDLPEGGALLPTGQVITPAAAPGSTFTRLATGLRTDNNADAAEAVTTALSPDGKTLLVLTSGYNNNFRSQNGADLTYPVLDPLTGKPSATRTSKAEWVFVFDVSSGKLVKQQQINIPNTYNGLAWAKDGTRFYVSGGIDDRVYAYASNGNQYLPDAPFILLGHNSEQTAPFPIYDGGLLKNTPAETVATGAVVAPAQTVTTGAVVAGLDLSKDGKTLVAANFENDSISIVDTTNRKVLREIKFFRPGDRIPTGEFPFDVAIKSAENGAAAKVFVTSQRDNEVVAVSIASGQVTRIPVGSQPNKVTLSTDQKRLYVANGNSDSVSVIDTNTNSVVQTINLSRPSDQYKGANPNSVALSSDERQLYVTLGGENAVAVVDLQSGRVIGRIPTGWYPNSVSVSKDGQNLYVVNAKSNSGPNPSNGETTPSGLARNTTFRNEYTWALEKAGISVIPVPKGGTLATLSEQVDRNNGFYNRRPDRTMKFLQNKIKHVIYVVKENRTYDQILGDLPVGNGDPALTLFPQPISPNHHKLALDFVTFDNFYDSGESSGVGWNWSTYARTTDYTEKTQSVLYGNAEFNGLTYDYEGTNRRINLALPQTSSNPSQFNTRVTGVLDPSGKSSILPGTRDVNAPAGDGELNSNAIGGYLWDAALRAGKTVRNYGFFVLDGSYSTTQADPTEPDPTNPLYIPISPNPTADNIPQAVAAKRVLLDKTDNYFRGYDQKNADIYLYNEWARDIDSYLARNELPNLSLVRLPHDHFGDFGNAVAGLNTVPLQMADNDYAVGLLVEKISKSPLWKDTAIVIVEDDSQDGPDHVDSHRSVVYIISPYTKRKVVVSTNYNTVSLVRTMEDLLNIGYLGITDANAKPMSDAFTREPDFTAYKAVVPGNLCGKPVDPKLVPACQDKNVEKTAAIPSLRNQQWWVQATKGFNFEVEDKVDPEKFNNVVWAGIKGNNVPYPTERSHADLRQNRAQLLGKLSLSTDNLSAQAN</sequence>
<gene>
    <name evidence="2" type="ORF">H6G97_45365</name>
</gene>
<dbReference type="InterPro" id="IPR015943">
    <property type="entry name" value="WD40/YVTN_repeat-like_dom_sf"/>
</dbReference>
<dbReference type="PANTHER" id="PTHR47197">
    <property type="entry name" value="PROTEIN NIRF"/>
    <property type="match status" value="1"/>
</dbReference>
<dbReference type="Gene3D" id="2.130.10.10">
    <property type="entry name" value="YVTN repeat-like/Quinoprotein amine dehydrogenase"/>
    <property type="match status" value="3"/>
</dbReference>
<dbReference type="Proteomes" id="UP000623440">
    <property type="component" value="Unassembled WGS sequence"/>
</dbReference>
<reference evidence="2 3" key="1">
    <citation type="journal article" date="2020" name="ISME J.">
        <title>Comparative genomics reveals insights into cyanobacterial evolution and habitat adaptation.</title>
        <authorList>
            <person name="Chen M.Y."/>
            <person name="Teng W.K."/>
            <person name="Zhao L."/>
            <person name="Hu C.X."/>
            <person name="Zhou Y.K."/>
            <person name="Han B.P."/>
            <person name="Song L.R."/>
            <person name="Shu W.S."/>
        </authorList>
    </citation>
    <scope>NUCLEOTIDE SEQUENCE [LARGE SCALE GENOMIC DNA]</scope>
    <source>
        <strain evidence="2 3">FACHB-838</strain>
    </source>
</reference>